<dbReference type="SUPFAM" id="SSF49777">
    <property type="entry name" value="PEBP-like"/>
    <property type="match status" value="1"/>
</dbReference>
<dbReference type="AlphaFoldDB" id="B6YU10"/>
<feature type="transmembrane region" description="Helical" evidence="1">
    <location>
        <begin position="24"/>
        <end position="44"/>
    </location>
</feature>
<gene>
    <name evidence="2" type="ordered locus">TON_1970</name>
</gene>
<keyword evidence="1" id="KW-0812">Transmembrane</keyword>
<keyword evidence="1" id="KW-1133">Transmembrane helix</keyword>
<name>B6YU10_THEON</name>
<reference evidence="2 3" key="1">
    <citation type="journal article" date="2008" name="J. Bacteriol.">
        <title>The complete genome sequence of Thermococcus onnurineus NA1 reveals a mixed heterotrophic and carboxydotrophic metabolism.</title>
        <authorList>
            <person name="Lee H.S."/>
            <person name="Kang S.G."/>
            <person name="Bae S.S."/>
            <person name="Lim J.K."/>
            <person name="Cho Y."/>
            <person name="Kim Y.J."/>
            <person name="Jeon J.H."/>
            <person name="Cha S.S."/>
            <person name="Kwon K.K."/>
            <person name="Kim H.T."/>
            <person name="Park C.J."/>
            <person name="Lee H.W."/>
            <person name="Kim S.I."/>
            <person name="Chun J."/>
            <person name="Colwell R.R."/>
            <person name="Kim S.J."/>
            <person name="Lee J.H."/>
        </authorList>
    </citation>
    <scope>NUCLEOTIDE SEQUENCE [LARGE SCALE GENOMIC DNA]</scope>
    <source>
        <strain evidence="2 3">NA1</strain>
    </source>
</reference>
<dbReference type="KEGG" id="ton:TON_1970"/>
<dbReference type="InterPro" id="IPR036610">
    <property type="entry name" value="PEBP-like_sf"/>
</dbReference>
<protein>
    <submittedName>
        <fullName evidence="2">Phospholipid-binding protein</fullName>
    </submittedName>
</protein>
<evidence type="ECO:0000313" key="3">
    <source>
        <dbReference type="Proteomes" id="UP000002727"/>
    </source>
</evidence>
<dbReference type="Proteomes" id="UP000002727">
    <property type="component" value="Chromosome"/>
</dbReference>
<dbReference type="EMBL" id="CP000855">
    <property type="protein sequence ID" value="ACJ15952.1"/>
    <property type="molecule type" value="Genomic_DNA"/>
</dbReference>
<dbReference type="HOGENOM" id="CLU_2103635_0_0_2"/>
<organism evidence="2 3">
    <name type="scientific">Thermococcus onnurineus (strain NA1)</name>
    <dbReference type="NCBI Taxonomy" id="523850"/>
    <lineage>
        <taxon>Archaea</taxon>
        <taxon>Methanobacteriati</taxon>
        <taxon>Methanobacteriota</taxon>
        <taxon>Thermococci</taxon>
        <taxon>Thermococcales</taxon>
        <taxon>Thermococcaceae</taxon>
        <taxon>Thermococcus</taxon>
    </lineage>
</organism>
<evidence type="ECO:0000313" key="2">
    <source>
        <dbReference type="EMBL" id="ACJ15952.1"/>
    </source>
</evidence>
<evidence type="ECO:0000256" key="1">
    <source>
        <dbReference type="SAM" id="Phobius"/>
    </source>
</evidence>
<accession>B6YU10</accession>
<sequence length="115" mass="12728">MTAIVINKSLGQNIFMFENLFTDIRIVALVLVSVLLLSAGGCLSPNNEDWDVRMDLEIGSVFHNGDFIPVEFTCDGENVNPPIFIGHIDSRAKSLVISPTNGRSRCPNPRRPRSE</sequence>
<keyword evidence="1" id="KW-0472">Membrane</keyword>
<proteinExistence type="predicted"/>
<keyword evidence="3" id="KW-1185">Reference proteome</keyword>
<dbReference type="STRING" id="523850.TON_1970"/>
<dbReference type="eggNOG" id="arCOG04702">
    <property type="taxonomic scope" value="Archaea"/>
</dbReference>